<accession>A0A291Q4R1</accession>
<dbReference type="InterPro" id="IPR006311">
    <property type="entry name" value="TAT_signal"/>
</dbReference>
<name>A0A291Q4R1_9ACTN</name>
<dbReference type="PROSITE" id="PS51318">
    <property type="entry name" value="TAT"/>
    <property type="match status" value="1"/>
</dbReference>
<dbReference type="PANTHER" id="PTHR10992:SF1086">
    <property type="entry name" value="AB HYDROLASE-1 DOMAIN-CONTAINING PROTEIN"/>
    <property type="match status" value="1"/>
</dbReference>
<sequence>MTNTGNEEQAQDRTGATRRAALRGLGLAVGGAALATGLGASPAAAAPRRGPTTYVLVHGTHSAGAFWMPIARELTLRGHRAVMVDQPGHGAEAFVPESYQRQDLAALAVEPSPLKGLDLDDYEARVTGIVRRAARNGPVVLVGHSLGGVSVSRVADAVPHLLHHICYMAAFCPSRALPTADACTAAPENANAVSPVELAMGDLDRIGVLRLNFRTGDSHALALLKEMICADYPDAEFRRILAEMQTDEPVAAYAGRAVGRAGTWGRLPRTYLRFGNDRTIATALQDRMIAEADAATPGNRFRVRDFPGASHVGPLDPAPVAEALAALAARG</sequence>
<dbReference type="SUPFAM" id="SSF53474">
    <property type="entry name" value="alpha/beta-Hydrolases"/>
    <property type="match status" value="1"/>
</dbReference>
<evidence type="ECO:0000313" key="3">
    <source>
        <dbReference type="Proteomes" id="UP000221011"/>
    </source>
</evidence>
<dbReference type="AlphaFoldDB" id="A0A291Q4R1"/>
<dbReference type="EMBL" id="CP022685">
    <property type="protein sequence ID" value="ATL26486.1"/>
    <property type="molecule type" value="Genomic_DNA"/>
</dbReference>
<reference evidence="2 3" key="1">
    <citation type="submission" date="2017-08" db="EMBL/GenBank/DDBJ databases">
        <title>Complete Genome Sequence of Streptomyces formicae KY5, the formicamycin producer.</title>
        <authorList>
            <person name="Holmes N.A."/>
            <person name="Devine R."/>
            <person name="Qin Z."/>
            <person name="Seipke R.F."/>
            <person name="Wilkinson B."/>
            <person name="Hutchings M.I."/>
        </authorList>
    </citation>
    <scope>NUCLEOTIDE SEQUENCE [LARGE SCALE GENOMIC DNA]</scope>
    <source>
        <strain evidence="2 3">KY5</strain>
    </source>
</reference>
<dbReference type="Gene3D" id="3.40.50.1820">
    <property type="entry name" value="alpha/beta hydrolase"/>
    <property type="match status" value="1"/>
</dbReference>
<keyword evidence="3" id="KW-1185">Reference proteome</keyword>
<dbReference type="Proteomes" id="UP000221011">
    <property type="component" value="Chromosome"/>
</dbReference>
<evidence type="ECO:0000259" key="1">
    <source>
        <dbReference type="Pfam" id="PF12697"/>
    </source>
</evidence>
<protein>
    <recommendedName>
        <fullName evidence="1">AB hydrolase-1 domain-containing protein</fullName>
    </recommendedName>
</protein>
<dbReference type="InterPro" id="IPR000073">
    <property type="entry name" value="AB_hydrolase_1"/>
</dbReference>
<dbReference type="InterPro" id="IPR029058">
    <property type="entry name" value="AB_hydrolase_fold"/>
</dbReference>
<proteinExistence type="predicted"/>
<dbReference type="GO" id="GO:0003824">
    <property type="term" value="F:catalytic activity"/>
    <property type="evidence" value="ECO:0007669"/>
    <property type="project" value="UniProtKB-ARBA"/>
</dbReference>
<gene>
    <name evidence="2" type="ORF">KY5_1468</name>
</gene>
<evidence type="ECO:0000313" key="2">
    <source>
        <dbReference type="EMBL" id="ATL26486.1"/>
    </source>
</evidence>
<dbReference type="InterPro" id="IPR045889">
    <property type="entry name" value="MES/HNL"/>
</dbReference>
<feature type="domain" description="AB hydrolase-1" evidence="1">
    <location>
        <begin position="55"/>
        <end position="323"/>
    </location>
</feature>
<dbReference type="PANTHER" id="PTHR10992">
    <property type="entry name" value="METHYLESTERASE FAMILY MEMBER"/>
    <property type="match status" value="1"/>
</dbReference>
<organism evidence="2 3">
    <name type="scientific">Streptomyces formicae</name>
    <dbReference type="NCBI Taxonomy" id="1616117"/>
    <lineage>
        <taxon>Bacteria</taxon>
        <taxon>Bacillati</taxon>
        <taxon>Actinomycetota</taxon>
        <taxon>Actinomycetes</taxon>
        <taxon>Kitasatosporales</taxon>
        <taxon>Streptomycetaceae</taxon>
        <taxon>Streptomyces</taxon>
    </lineage>
</organism>
<dbReference type="KEGG" id="sfk:KY5_1468"/>
<dbReference type="Pfam" id="PF12697">
    <property type="entry name" value="Abhydrolase_6"/>
    <property type="match status" value="1"/>
</dbReference>